<dbReference type="CDD" id="cd00053">
    <property type="entry name" value="EGF"/>
    <property type="match status" value="1"/>
</dbReference>
<dbReference type="SMART" id="SM00445">
    <property type="entry name" value="LINK"/>
    <property type="match status" value="2"/>
</dbReference>
<dbReference type="Pfam" id="PF00008">
    <property type="entry name" value="EGF"/>
    <property type="match status" value="1"/>
</dbReference>
<dbReference type="PROSITE" id="PS50923">
    <property type="entry name" value="SUSHI"/>
    <property type="match status" value="1"/>
</dbReference>
<evidence type="ECO:0000256" key="1">
    <source>
        <dbReference type="ARBA" id="ARBA00004504"/>
    </source>
</evidence>
<feature type="region of interest" description="Disordered" evidence="24">
    <location>
        <begin position="249"/>
        <end position="424"/>
    </location>
</feature>
<feature type="region of interest" description="Disordered" evidence="24">
    <location>
        <begin position="1248"/>
        <end position="1272"/>
    </location>
</feature>
<dbReference type="PROSITE" id="PS00022">
    <property type="entry name" value="EGF_1"/>
    <property type="match status" value="2"/>
</dbReference>
<evidence type="ECO:0000256" key="4">
    <source>
        <dbReference type="ARBA" id="ARBA00022530"/>
    </source>
</evidence>
<evidence type="ECO:0000256" key="11">
    <source>
        <dbReference type="ARBA" id="ARBA00023157"/>
    </source>
</evidence>
<feature type="disulfide bond" evidence="22">
    <location>
        <begin position="1138"/>
        <end position="1181"/>
    </location>
</feature>
<dbReference type="GO" id="GO:0001750">
    <property type="term" value="C:photoreceptor outer segment"/>
    <property type="evidence" value="ECO:0007669"/>
    <property type="project" value="UniProtKB-SubCell"/>
</dbReference>
<accession>A0AA88LPT8</accession>
<dbReference type="Gene3D" id="2.60.40.10">
    <property type="entry name" value="Immunoglobulins"/>
    <property type="match status" value="1"/>
</dbReference>
<evidence type="ECO:0000313" key="31">
    <source>
        <dbReference type="Proteomes" id="UP001187415"/>
    </source>
</evidence>
<dbReference type="GO" id="GO:0010001">
    <property type="term" value="P:glial cell differentiation"/>
    <property type="evidence" value="ECO:0007669"/>
    <property type="project" value="TreeGrafter"/>
</dbReference>
<dbReference type="InterPro" id="IPR000538">
    <property type="entry name" value="Link_dom"/>
</dbReference>
<keyword evidence="5 21" id="KW-0245">EGF-like domain</keyword>
<dbReference type="PANTHER" id="PTHR22804">
    <property type="entry name" value="AGGRECAN/VERSICAN PROTEOGLYCAN"/>
    <property type="match status" value="1"/>
</dbReference>
<dbReference type="PROSITE" id="PS01186">
    <property type="entry name" value="EGF_2"/>
    <property type="match status" value="1"/>
</dbReference>
<dbReference type="GO" id="GO:0030246">
    <property type="term" value="F:carbohydrate binding"/>
    <property type="evidence" value="ECO:0007669"/>
    <property type="project" value="UniProtKB-KW"/>
</dbReference>
<dbReference type="SUPFAM" id="SSF57535">
    <property type="entry name" value="Complement control module/SCR domain"/>
    <property type="match status" value="1"/>
</dbReference>
<feature type="disulfide bond" evidence="22">
    <location>
        <begin position="1167"/>
        <end position="1194"/>
    </location>
</feature>
<reference evidence="30" key="1">
    <citation type="submission" date="2023-07" db="EMBL/GenBank/DDBJ databases">
        <title>Chromosome-level Genome Assembly of Striped Snakehead (Channa striata).</title>
        <authorList>
            <person name="Liu H."/>
        </authorList>
    </citation>
    <scope>NUCLEOTIDE SEQUENCE</scope>
    <source>
        <strain evidence="30">Gz</strain>
        <tissue evidence="30">Muscle</tissue>
    </source>
</reference>
<dbReference type="FunFam" id="2.10.25.10:FF:000472">
    <property type="entry name" value="Uncharacterized protein, isoform A"/>
    <property type="match status" value="1"/>
</dbReference>
<dbReference type="PROSITE" id="PS00010">
    <property type="entry name" value="ASX_HYDROXYL"/>
    <property type="match status" value="1"/>
</dbReference>
<feature type="disulfide bond" evidence="23">
    <location>
        <begin position="99"/>
        <end position="120"/>
    </location>
</feature>
<dbReference type="CDD" id="cd00033">
    <property type="entry name" value="CCP"/>
    <property type="match status" value="1"/>
</dbReference>
<evidence type="ECO:0000256" key="8">
    <source>
        <dbReference type="ARBA" id="ARBA00022737"/>
    </source>
</evidence>
<dbReference type="EMBL" id="JAUPFM010000020">
    <property type="protein sequence ID" value="KAK2818634.1"/>
    <property type="molecule type" value="Genomic_DNA"/>
</dbReference>
<keyword evidence="8" id="KW-0677">Repeat</keyword>
<feature type="disulfide bond" evidence="21">
    <location>
        <begin position="957"/>
        <end position="966"/>
    </location>
</feature>
<dbReference type="GO" id="GO:0033165">
    <property type="term" value="C:interphotoreceptor matrix"/>
    <property type="evidence" value="ECO:0007669"/>
    <property type="project" value="UniProtKB-SubCell"/>
</dbReference>
<dbReference type="CDD" id="cd03588">
    <property type="entry name" value="CLECT_CSPGs"/>
    <property type="match status" value="1"/>
</dbReference>
<evidence type="ECO:0000259" key="27">
    <source>
        <dbReference type="PROSITE" id="PS50835"/>
    </source>
</evidence>
<evidence type="ECO:0000256" key="14">
    <source>
        <dbReference type="ARBA" id="ARBA00023290"/>
    </source>
</evidence>
<keyword evidence="10" id="KW-0654">Proteoglycan</keyword>
<evidence type="ECO:0000256" key="17">
    <source>
        <dbReference type="ARBA" id="ARBA00044099"/>
    </source>
</evidence>
<dbReference type="PROSITE" id="PS00290">
    <property type="entry name" value="IG_MHC"/>
    <property type="match status" value="1"/>
</dbReference>
<dbReference type="SMART" id="SM00179">
    <property type="entry name" value="EGF_CA"/>
    <property type="match status" value="1"/>
</dbReference>
<dbReference type="InterPro" id="IPR016187">
    <property type="entry name" value="CTDL_fold"/>
</dbReference>
<dbReference type="PROSITE" id="PS50963">
    <property type="entry name" value="LINK_2"/>
    <property type="match status" value="2"/>
</dbReference>
<keyword evidence="7" id="KW-0430">Lectin</keyword>
<dbReference type="GO" id="GO:0001501">
    <property type="term" value="P:skeletal system development"/>
    <property type="evidence" value="ECO:0007669"/>
    <property type="project" value="TreeGrafter"/>
</dbReference>
<dbReference type="GO" id="GO:0016020">
    <property type="term" value="C:membrane"/>
    <property type="evidence" value="ECO:0007669"/>
    <property type="project" value="UniProtKB-ARBA"/>
</dbReference>
<evidence type="ECO:0000256" key="7">
    <source>
        <dbReference type="ARBA" id="ARBA00022734"/>
    </source>
</evidence>
<keyword evidence="22" id="KW-0768">Sushi</keyword>
<proteinExistence type="predicted"/>
<dbReference type="InterPro" id="IPR033987">
    <property type="entry name" value="CSPG_CTLD"/>
</dbReference>
<keyword evidence="4" id="KW-0272">Extracellular matrix</keyword>
<feature type="compositionally biased region" description="Polar residues" evidence="24">
    <location>
        <begin position="578"/>
        <end position="593"/>
    </location>
</feature>
<dbReference type="PROSITE" id="PS50026">
    <property type="entry name" value="EGF_3"/>
    <property type="match status" value="2"/>
</dbReference>
<dbReference type="PANTHER" id="PTHR22804:SF6">
    <property type="entry name" value="VERSICAN CORE PROTEIN"/>
    <property type="match status" value="1"/>
</dbReference>
<evidence type="ECO:0000256" key="9">
    <source>
        <dbReference type="ARBA" id="ARBA00022837"/>
    </source>
</evidence>
<dbReference type="Proteomes" id="UP001187415">
    <property type="component" value="Unassembled WGS sequence"/>
</dbReference>
<dbReference type="GO" id="GO:1901222">
    <property type="term" value="P:regulation of non-canonical NF-kappaB signal transduction"/>
    <property type="evidence" value="ECO:0007669"/>
    <property type="project" value="UniProtKB-ARBA"/>
</dbReference>
<evidence type="ECO:0000256" key="16">
    <source>
        <dbReference type="ARBA" id="ARBA00043896"/>
    </source>
</evidence>
<dbReference type="InterPro" id="IPR000152">
    <property type="entry name" value="EGF-type_Asp/Asn_hydroxyl_site"/>
</dbReference>
<dbReference type="AlphaFoldDB" id="A0AA88LPT8"/>
<dbReference type="InterPro" id="IPR035976">
    <property type="entry name" value="Sushi/SCR/CCP_sf"/>
</dbReference>
<dbReference type="CDD" id="cd00054">
    <property type="entry name" value="EGF_CA"/>
    <property type="match status" value="1"/>
</dbReference>
<dbReference type="PROSITE" id="PS01241">
    <property type="entry name" value="LINK_1"/>
    <property type="match status" value="1"/>
</dbReference>
<evidence type="ECO:0000256" key="5">
    <source>
        <dbReference type="ARBA" id="ARBA00022536"/>
    </source>
</evidence>
<dbReference type="InterPro" id="IPR003006">
    <property type="entry name" value="Ig/MHC_CS"/>
</dbReference>
<dbReference type="PROSITE" id="PS00615">
    <property type="entry name" value="C_TYPE_LECTIN_1"/>
    <property type="match status" value="1"/>
</dbReference>
<dbReference type="Pfam" id="PF00193">
    <property type="entry name" value="Xlink"/>
    <property type="match status" value="2"/>
</dbReference>
<dbReference type="PROSITE" id="PS50041">
    <property type="entry name" value="C_TYPE_LECTIN_2"/>
    <property type="match status" value="1"/>
</dbReference>
<evidence type="ECO:0000256" key="23">
    <source>
        <dbReference type="PROSITE-ProRule" id="PRU00323"/>
    </source>
</evidence>
<evidence type="ECO:0000256" key="10">
    <source>
        <dbReference type="ARBA" id="ARBA00022974"/>
    </source>
</evidence>
<dbReference type="InterPro" id="IPR018097">
    <property type="entry name" value="EGF_Ca-bd_CS"/>
</dbReference>
<keyword evidence="3" id="KW-0964">Secreted</keyword>
<dbReference type="GO" id="GO:0007417">
    <property type="term" value="P:central nervous system development"/>
    <property type="evidence" value="ECO:0007669"/>
    <property type="project" value="TreeGrafter"/>
</dbReference>
<keyword evidence="31" id="KW-1185">Reference proteome</keyword>
<feature type="compositionally biased region" description="Polar residues" evidence="24">
    <location>
        <begin position="702"/>
        <end position="721"/>
    </location>
</feature>
<keyword evidence="14" id="KW-0373">Hyaluronic acid</keyword>
<dbReference type="SUPFAM" id="SSF48726">
    <property type="entry name" value="Immunoglobulin"/>
    <property type="match status" value="1"/>
</dbReference>
<dbReference type="Gene3D" id="3.10.100.10">
    <property type="entry name" value="Mannose-Binding Protein A, subunit A"/>
    <property type="match status" value="3"/>
</dbReference>
<keyword evidence="13" id="KW-0966">Cell projection</keyword>
<keyword evidence="12" id="KW-0325">Glycoprotein</keyword>
<dbReference type="GO" id="GO:0005509">
    <property type="term" value="F:calcium ion binding"/>
    <property type="evidence" value="ECO:0007669"/>
    <property type="project" value="InterPro"/>
</dbReference>
<feature type="compositionally biased region" description="Polar residues" evidence="24">
    <location>
        <begin position="903"/>
        <end position="919"/>
    </location>
</feature>
<comment type="function">
    <text evidence="16">May play a role in intercellular signaling and in connecting cells with the extracellular matrix. May take part in the regulation of cell motility, growth and differentiation. Binds hyaluronic acid.</text>
</comment>
<dbReference type="InterPro" id="IPR016186">
    <property type="entry name" value="C-type_lectin-like/link_sf"/>
</dbReference>
<feature type="compositionally biased region" description="Polar residues" evidence="24">
    <location>
        <begin position="600"/>
        <end position="609"/>
    </location>
</feature>
<feature type="domain" description="C-type lectin" evidence="26">
    <location>
        <begin position="1018"/>
        <end position="1132"/>
    </location>
</feature>
<evidence type="ECO:0000256" key="18">
    <source>
        <dbReference type="ARBA" id="ARBA00044230"/>
    </source>
</evidence>
<evidence type="ECO:0000256" key="13">
    <source>
        <dbReference type="ARBA" id="ARBA00023273"/>
    </source>
</evidence>
<dbReference type="SUPFAM" id="SSF57196">
    <property type="entry name" value="EGF/Laminin"/>
    <property type="match status" value="1"/>
</dbReference>
<evidence type="ECO:0000256" key="22">
    <source>
        <dbReference type="PROSITE-ProRule" id="PRU00302"/>
    </source>
</evidence>
<sequence length="1272" mass="138608">MNRVSVSSRPLSAGDASLSIGQLRASDAGLYRCEVMHGMEDTQDTVRLNVTGVVFHYRANTSRYTLDFPGAQEACRTVNASIATHEQLEAAFQDGFDQCDAGWLADKTVRYPIVMPRPGCTADLNAKPGVRSYGIRSPSEKYDVYCYVDRIHGEVFYPASLVDKLTFPEAREECKKHGAVLASPGQLFAAWRAGLNRCDYGWLSDGSVRYPITVPRAQCGGGQLGVRTLYMYPNQTGYPNTMDKHGAFCFKAKPPEPPVTPAEGRPDSLAPKEPKIEERRQKPVAHSPTERPHAAPEAPDPTMYDYGTEDLAPSKTPYLDISTEGSDVGVTGSGRGESSVEGSSSGVDAGPSPEPREEHTSRPSWVKEIPEVETQSASKHKAPSEVEQEGQDPARVFKETPVTPGPAQEVGVVPPADSEESTARSPIHVIFVNVHGQNQSVDPILDILTKPGSDGSQPQLPQIFDPSSDAIQISGDLDPAEPTPSSLPQTIAFVNGKHEVTLAPQQPEEVRGDGLETATSVWVKGKEDGEHVFDARFIDIYRGEKPTDEAIDTASDPADTGTAPSLYVQAVPDVSRLTTQEPGDETGTSTTTMAPFKPHVSSSAPSTPSGPVLPGVSQPVTQGFVEDIEGSAGRSTDGPSREGSAGDVLPTPAADSQSSMMTDEAEIGGTELPTFTPHVQLVDTIKQIEEGSTSGEDEGSGQDVSPVTSTLQPTYLTLYPQQPQPAEGPDVTGGPTAALPVDKKAGSGAEQPSGGRGVSEEHLADLSGEVKVTVVPAVAFEKQTSLITHIQDITSEPSALKPSTHPSLAVADVKKHPAVTADSSPTVSEDHTARPTVPPSDQTEPTTRSSEYVSQTTLSTTSPLYTFDQSTYSVPRWLMTPDPDVTSLPDDNLKDNEKLPQSPEGTVTTDKPETSTDPSYLIETTTVDVTGLLPCSASQCQNGGSCFVKGAQNICVCAPGYAGKQCETNVDDCQSNPCLNGATCMDGINSFTCLCLPSYAGQRCEEEIEGCGTDWKKFQSHCYRYFKHRRTWDAAERECRLHGAHLTSILSQEEQHFVNRLGSDYQWIGLNDKMFERDFRWTDGKQLQFDFWRPNQPDSFFQSGEDCVVMIWHEGGQWNDVPCNYHLTFTCKKGAVSCGEPPVVPDAKAFGATRLRYEINHLLRYDCKPGFIQRYNPIIRCKANGQWEEPRVTCTSPATYHKLFTLQRRKNLNNERENMIFNNHIHQAKSPQKPGESPEDQQLHNMLQSRDQHPLRQRRQPMVPTHRGQMRH</sequence>
<feature type="disulfide bond" evidence="21">
    <location>
        <begin position="995"/>
        <end position="1004"/>
    </location>
</feature>
<evidence type="ECO:0000256" key="15">
    <source>
        <dbReference type="ARBA" id="ARBA00023319"/>
    </source>
</evidence>
<dbReference type="GO" id="GO:0045202">
    <property type="term" value="C:synapse"/>
    <property type="evidence" value="ECO:0007669"/>
    <property type="project" value="TreeGrafter"/>
</dbReference>
<comment type="caution">
    <text evidence="21">Lacks conserved residue(s) required for the propagation of feature annotation.</text>
</comment>
<dbReference type="CDD" id="cd03520">
    <property type="entry name" value="Link_domain_CSPGs_modules_2_4"/>
    <property type="match status" value="1"/>
</dbReference>
<dbReference type="Gene3D" id="2.10.25.10">
    <property type="entry name" value="Laminin"/>
    <property type="match status" value="2"/>
</dbReference>
<dbReference type="GO" id="GO:0005615">
    <property type="term" value="C:extracellular space"/>
    <property type="evidence" value="ECO:0007669"/>
    <property type="project" value="TreeGrafter"/>
</dbReference>
<dbReference type="SMART" id="SM00034">
    <property type="entry name" value="CLECT"/>
    <property type="match status" value="1"/>
</dbReference>
<dbReference type="GO" id="GO:0072534">
    <property type="term" value="C:perineuronal net"/>
    <property type="evidence" value="ECO:0007669"/>
    <property type="project" value="TreeGrafter"/>
</dbReference>
<dbReference type="GO" id="GO:0007155">
    <property type="term" value="P:cell adhesion"/>
    <property type="evidence" value="ECO:0007669"/>
    <property type="project" value="InterPro"/>
</dbReference>
<evidence type="ECO:0000259" key="25">
    <source>
        <dbReference type="PROSITE" id="PS50026"/>
    </source>
</evidence>
<feature type="domain" description="EGF-like" evidence="25">
    <location>
        <begin position="931"/>
        <end position="967"/>
    </location>
</feature>
<keyword evidence="15" id="KW-0393">Immunoglobulin domain</keyword>
<dbReference type="GO" id="GO:0060218">
    <property type="term" value="P:hematopoietic stem cell differentiation"/>
    <property type="evidence" value="ECO:0007669"/>
    <property type="project" value="UniProtKB-ARBA"/>
</dbReference>
<dbReference type="InterPro" id="IPR001881">
    <property type="entry name" value="EGF-like_Ca-bd_dom"/>
</dbReference>
<comment type="caution">
    <text evidence="30">The sequence shown here is derived from an EMBL/GenBank/DDBJ whole genome shotgun (WGS) entry which is preliminary data.</text>
</comment>
<name>A0AA88LPT8_CHASR</name>
<gene>
    <name evidence="30" type="ORF">Q5P01_024195</name>
</gene>
<dbReference type="Gene3D" id="2.10.70.10">
    <property type="entry name" value="Complement Module, domain 1"/>
    <property type="match status" value="1"/>
</dbReference>
<dbReference type="CDD" id="cd03517">
    <property type="entry name" value="Link_domain_CSPGs_modules_1_3"/>
    <property type="match status" value="1"/>
</dbReference>
<dbReference type="FunFam" id="3.10.100.10:FF:000011">
    <property type="entry name" value="Aggrecan core protein"/>
    <property type="match status" value="1"/>
</dbReference>
<feature type="compositionally biased region" description="Polar residues" evidence="24">
    <location>
        <begin position="839"/>
        <end position="857"/>
    </location>
</feature>
<feature type="domain" description="EGF-like" evidence="25">
    <location>
        <begin position="969"/>
        <end position="1005"/>
    </location>
</feature>
<dbReference type="SUPFAM" id="SSF56436">
    <property type="entry name" value="C-type lectin-like"/>
    <property type="match status" value="3"/>
</dbReference>
<feature type="region of interest" description="Disordered" evidence="24">
    <location>
        <begin position="875"/>
        <end position="919"/>
    </location>
</feature>
<feature type="domain" description="Link" evidence="29">
    <location>
        <begin position="154"/>
        <end position="251"/>
    </location>
</feature>
<dbReference type="InterPro" id="IPR036179">
    <property type="entry name" value="Ig-like_dom_sf"/>
</dbReference>
<dbReference type="InterPro" id="IPR018378">
    <property type="entry name" value="C-type_lectin_CS"/>
</dbReference>
<evidence type="ECO:0000256" key="20">
    <source>
        <dbReference type="ARBA" id="ARBA00044266"/>
    </source>
</evidence>
<organism evidence="30 31">
    <name type="scientific">Channa striata</name>
    <name type="common">Snakehead murrel</name>
    <name type="synonym">Ophicephalus striatus</name>
    <dbReference type="NCBI Taxonomy" id="64152"/>
    <lineage>
        <taxon>Eukaryota</taxon>
        <taxon>Metazoa</taxon>
        <taxon>Chordata</taxon>
        <taxon>Craniata</taxon>
        <taxon>Vertebrata</taxon>
        <taxon>Euteleostomi</taxon>
        <taxon>Actinopterygii</taxon>
        <taxon>Neopterygii</taxon>
        <taxon>Teleostei</taxon>
        <taxon>Neoteleostei</taxon>
        <taxon>Acanthomorphata</taxon>
        <taxon>Anabantaria</taxon>
        <taxon>Anabantiformes</taxon>
        <taxon>Channoidei</taxon>
        <taxon>Channidae</taxon>
        <taxon>Channa</taxon>
    </lineage>
</organism>
<dbReference type="GO" id="GO:0002052">
    <property type="term" value="P:positive regulation of neuroblast proliferation"/>
    <property type="evidence" value="ECO:0007669"/>
    <property type="project" value="TreeGrafter"/>
</dbReference>
<dbReference type="PROSITE" id="PS01187">
    <property type="entry name" value="EGF_CA"/>
    <property type="match status" value="1"/>
</dbReference>
<dbReference type="SMART" id="SM00032">
    <property type="entry name" value="CCP"/>
    <property type="match status" value="1"/>
</dbReference>
<feature type="domain" description="Sushi" evidence="28">
    <location>
        <begin position="1136"/>
        <end position="1196"/>
    </location>
</feature>
<dbReference type="InterPro" id="IPR050691">
    <property type="entry name" value="Hyaluronan_bind_Proteoglycan"/>
</dbReference>
<feature type="domain" description="Ig-like" evidence="27">
    <location>
        <begin position="1"/>
        <end position="49"/>
    </location>
</feature>
<dbReference type="PRINTS" id="PR01265">
    <property type="entry name" value="LINKMODULE"/>
</dbReference>
<dbReference type="Pfam" id="PF00059">
    <property type="entry name" value="Lectin_C"/>
    <property type="match status" value="1"/>
</dbReference>
<dbReference type="InterPro" id="IPR001304">
    <property type="entry name" value="C-type_lectin-like"/>
</dbReference>
<evidence type="ECO:0000256" key="3">
    <source>
        <dbReference type="ARBA" id="ARBA00022525"/>
    </source>
</evidence>
<feature type="region of interest" description="Disordered" evidence="24">
    <location>
        <begin position="450"/>
        <end position="469"/>
    </location>
</feature>
<dbReference type="InterPro" id="IPR000742">
    <property type="entry name" value="EGF"/>
</dbReference>
<evidence type="ECO:0000256" key="24">
    <source>
        <dbReference type="SAM" id="MobiDB-lite"/>
    </source>
</evidence>
<dbReference type="SMART" id="SM00181">
    <property type="entry name" value="EGF"/>
    <property type="match status" value="2"/>
</dbReference>
<feature type="compositionally biased region" description="Basic and acidic residues" evidence="24">
    <location>
        <begin position="264"/>
        <end position="281"/>
    </location>
</feature>
<comment type="subcellular location">
    <subcellularLocation>
        <location evidence="1">Cell projection</location>
        <location evidence="1">Cilium</location>
        <location evidence="1">Photoreceptor outer segment</location>
    </subcellularLocation>
    <subcellularLocation>
        <location evidence="2">Secreted</location>
        <location evidence="2">Extracellular space</location>
        <location evidence="2">Extracellular matrix</location>
        <location evidence="2">Interphotoreceptor matrix</location>
    </subcellularLocation>
</comment>
<dbReference type="PROSITE" id="PS50835">
    <property type="entry name" value="IG_LIKE"/>
    <property type="match status" value="1"/>
</dbReference>
<feature type="region of interest" description="Disordered" evidence="24">
    <location>
        <begin position="578"/>
        <end position="762"/>
    </location>
</feature>
<evidence type="ECO:0000256" key="2">
    <source>
        <dbReference type="ARBA" id="ARBA00004593"/>
    </source>
</evidence>
<evidence type="ECO:0000256" key="6">
    <source>
        <dbReference type="ARBA" id="ARBA00022729"/>
    </source>
</evidence>
<keyword evidence="6" id="KW-0732">Signal</keyword>
<dbReference type="InterPro" id="IPR007110">
    <property type="entry name" value="Ig-like_dom"/>
</dbReference>
<evidence type="ECO:0000259" key="29">
    <source>
        <dbReference type="PROSITE" id="PS50963"/>
    </source>
</evidence>
<feature type="disulfide bond" evidence="23">
    <location>
        <begin position="198"/>
        <end position="219"/>
    </location>
</feature>
<dbReference type="GO" id="GO:0005540">
    <property type="term" value="F:hyaluronic acid binding"/>
    <property type="evidence" value="ECO:0007669"/>
    <property type="project" value="UniProtKB-KW"/>
</dbReference>
<dbReference type="Pfam" id="PF00084">
    <property type="entry name" value="Sushi"/>
    <property type="match status" value="1"/>
</dbReference>
<evidence type="ECO:0000256" key="21">
    <source>
        <dbReference type="PROSITE-ProRule" id="PRU00076"/>
    </source>
</evidence>
<dbReference type="Pfam" id="PF12661">
    <property type="entry name" value="hEGF"/>
    <property type="match status" value="1"/>
</dbReference>
<evidence type="ECO:0000259" key="26">
    <source>
        <dbReference type="PROSITE" id="PS50041"/>
    </source>
</evidence>
<dbReference type="FunFam" id="3.10.100.10:FF:000003">
    <property type="entry name" value="Versican core protein"/>
    <property type="match status" value="1"/>
</dbReference>
<feature type="domain" description="Link" evidence="29">
    <location>
        <begin position="53"/>
        <end position="148"/>
    </location>
</feature>
<protein>
    <recommendedName>
        <fullName evidence="17">Versican core protein</fullName>
    </recommendedName>
    <alternativeName>
        <fullName evidence="18">Chondroitin sulfate proteoglycan core protein 2</fullName>
    </alternativeName>
    <alternativeName>
        <fullName evidence="19">Large fibroblast proteoglycan</fullName>
    </alternativeName>
    <alternativeName>
        <fullName evidence="20">PG-M</fullName>
    </alternativeName>
</protein>
<evidence type="ECO:0000256" key="19">
    <source>
        <dbReference type="ARBA" id="ARBA00044263"/>
    </source>
</evidence>
<dbReference type="FunFam" id="2.10.70.10:FF:000003">
    <property type="entry name" value="Versican core protein"/>
    <property type="match status" value="1"/>
</dbReference>
<keyword evidence="11 21" id="KW-1015">Disulfide bond</keyword>
<evidence type="ECO:0000256" key="12">
    <source>
        <dbReference type="ARBA" id="ARBA00023180"/>
    </source>
</evidence>
<dbReference type="InterPro" id="IPR000436">
    <property type="entry name" value="Sushi_SCR_CCP_dom"/>
</dbReference>
<evidence type="ECO:0000259" key="28">
    <source>
        <dbReference type="PROSITE" id="PS50923"/>
    </source>
</evidence>
<evidence type="ECO:0000313" key="30">
    <source>
        <dbReference type="EMBL" id="KAK2818634.1"/>
    </source>
</evidence>
<dbReference type="InterPro" id="IPR013032">
    <property type="entry name" value="EGF-like_CS"/>
</dbReference>
<keyword evidence="9" id="KW-0106">Calcium</keyword>
<feature type="compositionally biased region" description="Low complexity" evidence="24">
    <location>
        <begin position="336"/>
        <end position="347"/>
    </location>
</feature>
<feature type="region of interest" description="Disordered" evidence="24">
    <location>
        <begin position="811"/>
        <end position="857"/>
    </location>
</feature>
<dbReference type="FunFam" id="3.10.100.10:FF:000002">
    <property type="entry name" value="Hyaluronan proteoglycan link protein 1"/>
    <property type="match status" value="1"/>
</dbReference>
<dbReference type="InterPro" id="IPR013783">
    <property type="entry name" value="Ig-like_fold"/>
</dbReference>